<dbReference type="RefSeq" id="WP_144262623.1">
    <property type="nucleotide sequence ID" value="NZ_QMDX01000009.1"/>
</dbReference>
<accession>A0A554MXS4</accession>
<dbReference type="GO" id="GO:0043420">
    <property type="term" value="P:anthranilate metabolic process"/>
    <property type="evidence" value="ECO:0007669"/>
    <property type="project" value="TreeGrafter"/>
</dbReference>
<comment type="catalytic activity">
    <reaction evidence="4">
        <text>3-hydroxy-L-kynurenine + H2O = 3-hydroxyanthranilate + L-alanine + H(+)</text>
        <dbReference type="Rhea" id="RHEA:25143"/>
        <dbReference type="ChEBI" id="CHEBI:15377"/>
        <dbReference type="ChEBI" id="CHEBI:15378"/>
        <dbReference type="ChEBI" id="CHEBI:36559"/>
        <dbReference type="ChEBI" id="CHEBI:57972"/>
        <dbReference type="ChEBI" id="CHEBI:58125"/>
        <dbReference type="EC" id="3.7.1.3"/>
    </reaction>
</comment>
<comment type="pathway">
    <text evidence="4">Cofactor biosynthesis; NAD(+) biosynthesis; quinolinate from L-kynurenine: step 2/3.</text>
</comment>
<evidence type="ECO:0000313" key="7">
    <source>
        <dbReference type="Proteomes" id="UP000319894"/>
    </source>
</evidence>
<comment type="pathway">
    <text evidence="4">Amino-acid degradation; L-kynurenine degradation; L-alanine and anthranilate from L-kynurenine: step 1/1.</text>
</comment>
<dbReference type="InterPro" id="IPR004839">
    <property type="entry name" value="Aminotransferase_I/II_large"/>
</dbReference>
<comment type="catalytic activity">
    <reaction evidence="4">
        <text>L-kynurenine + H2O = anthranilate + L-alanine + H(+)</text>
        <dbReference type="Rhea" id="RHEA:16813"/>
        <dbReference type="ChEBI" id="CHEBI:15377"/>
        <dbReference type="ChEBI" id="CHEBI:15378"/>
        <dbReference type="ChEBI" id="CHEBI:16567"/>
        <dbReference type="ChEBI" id="CHEBI:57959"/>
        <dbReference type="ChEBI" id="CHEBI:57972"/>
        <dbReference type="EC" id="3.7.1.3"/>
    </reaction>
</comment>
<evidence type="ECO:0000256" key="1">
    <source>
        <dbReference type="ARBA" id="ARBA00022642"/>
    </source>
</evidence>
<dbReference type="GO" id="GO:0019441">
    <property type="term" value="P:L-tryptophan catabolic process to kynurenine"/>
    <property type="evidence" value="ECO:0007669"/>
    <property type="project" value="TreeGrafter"/>
</dbReference>
<dbReference type="UniPathway" id="UPA00253">
    <property type="reaction ID" value="UER00329"/>
</dbReference>
<comment type="cofactor">
    <cofactor evidence="4">
        <name>pyridoxal 5'-phosphate</name>
        <dbReference type="ChEBI" id="CHEBI:597326"/>
    </cofactor>
</comment>
<comment type="subunit">
    <text evidence="4">Homodimer.</text>
</comment>
<feature type="domain" description="Aminotransferase class I/classII large" evidence="5">
    <location>
        <begin position="92"/>
        <end position="227"/>
    </location>
</feature>
<organism evidence="6 7">
    <name type="scientific">Haloglomus irregulare</name>
    <dbReference type="NCBI Taxonomy" id="2234134"/>
    <lineage>
        <taxon>Archaea</taxon>
        <taxon>Methanobacteriati</taxon>
        <taxon>Methanobacteriota</taxon>
        <taxon>Stenosarchaea group</taxon>
        <taxon>Halobacteria</taxon>
        <taxon>Halobacteriales</taxon>
        <taxon>Natronomonadaceae</taxon>
        <taxon>Haloglomus</taxon>
    </lineage>
</organism>
<dbReference type="InterPro" id="IPR015424">
    <property type="entry name" value="PyrdxlP-dep_Trfase"/>
</dbReference>
<dbReference type="Gene3D" id="3.90.1150.10">
    <property type="entry name" value="Aspartate Aminotransferase, domain 1"/>
    <property type="match status" value="1"/>
</dbReference>
<proteinExistence type="inferred from homology"/>
<dbReference type="EC" id="3.7.1.3" evidence="4"/>
<comment type="function">
    <text evidence="4">Catalyzes the cleavage of L-kynurenine (L-Kyn) and L-3-hydroxykynurenine (L-3OHKyn) into anthranilic acid (AA) and 3-hydroxyanthranilic acid (3-OHAA), respectively.</text>
</comment>
<dbReference type="EMBL" id="QMDX01000009">
    <property type="protein sequence ID" value="TSD09935.1"/>
    <property type="molecule type" value="Genomic_DNA"/>
</dbReference>
<comment type="caution">
    <text evidence="6">The sequence shown here is derived from an EMBL/GenBank/DDBJ whole genome shotgun (WGS) entry which is preliminary data.</text>
</comment>
<dbReference type="GO" id="GO:0005737">
    <property type="term" value="C:cytoplasm"/>
    <property type="evidence" value="ECO:0007669"/>
    <property type="project" value="InterPro"/>
</dbReference>
<keyword evidence="3 4" id="KW-0663">Pyridoxal phosphate</keyword>
<dbReference type="OrthoDB" id="195463at2157"/>
<evidence type="ECO:0000259" key="5">
    <source>
        <dbReference type="Pfam" id="PF00155"/>
    </source>
</evidence>
<dbReference type="InParanoid" id="A0A554MXS4"/>
<evidence type="ECO:0000313" key="6">
    <source>
        <dbReference type="EMBL" id="TSD09935.1"/>
    </source>
</evidence>
<name>A0A554MXS4_9EURY</name>
<dbReference type="GO" id="GO:0030429">
    <property type="term" value="F:kynureninase activity"/>
    <property type="evidence" value="ECO:0007669"/>
    <property type="project" value="UniProtKB-EC"/>
</dbReference>
<evidence type="ECO:0000256" key="4">
    <source>
        <dbReference type="PIRNR" id="PIRNR038800"/>
    </source>
</evidence>
<dbReference type="InterPro" id="IPR010111">
    <property type="entry name" value="Kynureninase"/>
</dbReference>
<sequence>MTETPGGNAHDTDADRRTREWAVAADGARWSLADAFDAPGTYMEGNSLGPVSDAAAEAVEALLAEWRELGVAGWSESDWFDYGERLGSRVAPMVGAREDEVVLANSTTVNLHTLVGTFLRESSGSKVLVNELDFPSDHYAVRARLRERGLDPEADLVQVASRDGRTIDAADVAAALDAHPEVGVVLMPSVLYRSGQLLDVAAIAEAAHEHDAVVGFDCAHSVGVVPHELADHGVDFAVWCSYKYLNGGPGAVAGLYVHRRHHGTMPSLSGWWGHEKATQFEMNERFTPAADAGAWQIGTPPLLAMAPLRGVLDLLDERGVTVADLRERSLALTDYLFELADARLPETEVATPRAPAERGGHVALAHPEAYGVSEALAERDVVVDYRPPDVVRLCPGPTHVGFADCWDAVDAIREVLDTGAHEAYGEPGGGVT</sequence>
<protein>
    <recommendedName>
        <fullName evidence="4">Kynureninase</fullName>
        <ecNumber evidence="4">3.7.1.3</ecNumber>
    </recommendedName>
</protein>
<dbReference type="HAMAP" id="MF_01970">
    <property type="entry name" value="Kynureninase"/>
    <property type="match status" value="1"/>
</dbReference>
<evidence type="ECO:0000256" key="2">
    <source>
        <dbReference type="ARBA" id="ARBA00022801"/>
    </source>
</evidence>
<dbReference type="InterPro" id="IPR015421">
    <property type="entry name" value="PyrdxlP-dep_Trfase_major"/>
</dbReference>
<comment type="similarity">
    <text evidence="4">Belongs to the kynureninase family.</text>
</comment>
<dbReference type="PANTHER" id="PTHR14084">
    <property type="entry name" value="KYNURENINASE"/>
    <property type="match status" value="1"/>
</dbReference>
<dbReference type="Gene3D" id="3.40.640.10">
    <property type="entry name" value="Type I PLP-dependent aspartate aminotransferase-like (Major domain)"/>
    <property type="match status" value="1"/>
</dbReference>
<dbReference type="SUPFAM" id="SSF53383">
    <property type="entry name" value="PLP-dependent transferases"/>
    <property type="match status" value="1"/>
</dbReference>
<dbReference type="UniPathway" id="UPA00334">
    <property type="reaction ID" value="UER00455"/>
</dbReference>
<dbReference type="PANTHER" id="PTHR14084:SF0">
    <property type="entry name" value="KYNURENINASE"/>
    <property type="match status" value="1"/>
</dbReference>
<dbReference type="GO" id="GO:0009435">
    <property type="term" value="P:NAD+ biosynthetic process"/>
    <property type="evidence" value="ECO:0007669"/>
    <property type="project" value="UniProtKB-UniPathway"/>
</dbReference>
<dbReference type="GO" id="GO:0030170">
    <property type="term" value="F:pyridoxal phosphate binding"/>
    <property type="evidence" value="ECO:0007669"/>
    <property type="project" value="InterPro"/>
</dbReference>
<keyword evidence="7" id="KW-1185">Reference proteome</keyword>
<reference evidence="6 7" key="1">
    <citation type="submission" date="2018-06" db="EMBL/GenBank/DDBJ databases">
        <title>Natronomonas sp. F16-60 a new haloarchaeon isolated from a solar saltern of Isla Cristina, Huelva, Spain.</title>
        <authorList>
            <person name="Duran-Viseras A."/>
            <person name="Sanchez-Porro C."/>
            <person name="Ventosa A."/>
        </authorList>
    </citation>
    <scope>NUCLEOTIDE SEQUENCE [LARGE SCALE GENOMIC DNA]</scope>
    <source>
        <strain evidence="6 7">F16-60</strain>
    </source>
</reference>
<dbReference type="GO" id="GO:0097053">
    <property type="term" value="P:L-kynurenine catabolic process"/>
    <property type="evidence" value="ECO:0007669"/>
    <property type="project" value="UniProtKB-UniPathway"/>
</dbReference>
<keyword evidence="1 4" id="KW-0662">Pyridine nucleotide biosynthesis</keyword>
<dbReference type="Proteomes" id="UP000319894">
    <property type="component" value="Unassembled WGS sequence"/>
</dbReference>
<dbReference type="Pfam" id="PF00155">
    <property type="entry name" value="Aminotran_1_2"/>
    <property type="match status" value="1"/>
</dbReference>
<dbReference type="NCBIfam" id="TIGR01814">
    <property type="entry name" value="kynureninase"/>
    <property type="match status" value="1"/>
</dbReference>
<dbReference type="AlphaFoldDB" id="A0A554MXS4"/>
<dbReference type="Pfam" id="PF22580">
    <property type="entry name" value="KYNU_C"/>
    <property type="match status" value="1"/>
</dbReference>
<keyword evidence="2 4" id="KW-0378">Hydrolase</keyword>
<dbReference type="InterPro" id="IPR015422">
    <property type="entry name" value="PyrdxlP-dep_Trfase_small"/>
</dbReference>
<evidence type="ECO:0000256" key="3">
    <source>
        <dbReference type="ARBA" id="ARBA00022898"/>
    </source>
</evidence>
<dbReference type="PIRSF" id="PIRSF038800">
    <property type="entry name" value="KYNU"/>
    <property type="match status" value="1"/>
</dbReference>
<gene>
    <name evidence="6" type="primary">kynU</name>
    <name evidence="6" type="ORF">DP107_13150</name>
</gene>